<dbReference type="PROSITE" id="PS00671">
    <property type="entry name" value="D_2_HYDROXYACID_DH_3"/>
    <property type="match status" value="1"/>
</dbReference>
<comment type="similarity">
    <text evidence="1">Belongs to the D-isomer specific 2-hydroxyacid dehydrogenase family.</text>
</comment>
<dbReference type="InterPro" id="IPR029752">
    <property type="entry name" value="D-isomer_DH_CS1"/>
</dbReference>
<protein>
    <submittedName>
        <fullName evidence="5">3-phosphoglycerate dehydrogenase</fullName>
    </submittedName>
</protein>
<dbReference type="Pfam" id="PF02826">
    <property type="entry name" value="2-Hacid_dh_C"/>
    <property type="match status" value="1"/>
</dbReference>
<evidence type="ECO:0000256" key="2">
    <source>
        <dbReference type="ARBA" id="ARBA00023002"/>
    </source>
</evidence>
<keyword evidence="2" id="KW-0560">Oxidoreductase</keyword>
<evidence type="ECO:0000256" key="1">
    <source>
        <dbReference type="ARBA" id="ARBA00005854"/>
    </source>
</evidence>
<dbReference type="PROSITE" id="PS00065">
    <property type="entry name" value="D_2_HYDROXYACID_DH_1"/>
    <property type="match status" value="1"/>
</dbReference>
<dbReference type="AlphaFoldDB" id="A0A327K4C5"/>
<dbReference type="InterPro" id="IPR029753">
    <property type="entry name" value="D-isomer_DH_CS"/>
</dbReference>
<name>A0A327K4C5_9BRAD</name>
<evidence type="ECO:0000256" key="3">
    <source>
        <dbReference type="ARBA" id="ARBA00023027"/>
    </source>
</evidence>
<dbReference type="PANTHER" id="PTHR42789:SF1">
    <property type="entry name" value="D-ISOMER SPECIFIC 2-HYDROXYACID DEHYDROGENASE FAMILY PROTEIN (AFU_ORTHOLOGUE AFUA_6G10090)"/>
    <property type="match status" value="1"/>
</dbReference>
<dbReference type="FunFam" id="3.40.50.720:FF:000203">
    <property type="entry name" value="D-3-phosphoglycerate dehydrogenase (SerA)"/>
    <property type="match status" value="1"/>
</dbReference>
<dbReference type="EMBL" id="NPEU01000378">
    <property type="protein sequence ID" value="RAI33171.1"/>
    <property type="molecule type" value="Genomic_DNA"/>
</dbReference>
<feature type="domain" description="D-isomer specific 2-hydroxyacid dehydrogenase NAD-binding" evidence="4">
    <location>
        <begin position="109"/>
        <end position="278"/>
    </location>
</feature>
<dbReference type="GO" id="GO:0016616">
    <property type="term" value="F:oxidoreductase activity, acting on the CH-OH group of donors, NAD or NADP as acceptor"/>
    <property type="evidence" value="ECO:0007669"/>
    <property type="project" value="UniProtKB-ARBA"/>
</dbReference>
<comment type="caution">
    <text evidence="5">The sequence shown here is derived from an EMBL/GenBank/DDBJ whole genome shotgun (WGS) entry which is preliminary data.</text>
</comment>
<dbReference type="Gene3D" id="3.40.50.720">
    <property type="entry name" value="NAD(P)-binding Rossmann-like Domain"/>
    <property type="match status" value="2"/>
</dbReference>
<reference evidence="5 6" key="1">
    <citation type="submission" date="2017-07" db="EMBL/GenBank/DDBJ databases">
        <title>Draft Genome Sequences of Select Purple Nonsulfur Bacteria.</title>
        <authorList>
            <person name="Lasarre B."/>
            <person name="Mckinlay J.B."/>
        </authorList>
    </citation>
    <scope>NUCLEOTIDE SEQUENCE [LARGE SCALE GENOMIC DNA]</scope>
    <source>
        <strain evidence="5 6">DSM 11907</strain>
    </source>
</reference>
<sequence length="301" mass="32089">MKALFIDCNQQLAPVFARVHRPDDPPIAVNMAPFGAADLPRLLDGCAICLDDHSYMPTAEIARCKDLRHIVFLGTGAASYMNIAELKDLGVTVHTIKGYGDTAVAEHTIALMFACARSVAMMDRSVRAGTWTPLEGMQLLGKTLGVVGLGGIGGEVARIAAGIGMKVIAWNRTPRPEAGVPQVGLDELLAMSDVVSLNLVLNDETRGLVDAKKLALMKPGAILVNTARGALVDEAALIDALQNRRIRHAGLDVFHAEPLKADHPLASLDNVTITAHAAFRTAEASETLLRRAIDIVRKITG</sequence>
<dbReference type="SUPFAM" id="SSF51735">
    <property type="entry name" value="NAD(P)-binding Rossmann-fold domains"/>
    <property type="match status" value="1"/>
</dbReference>
<gene>
    <name evidence="5" type="ORF">CH338_23015</name>
</gene>
<keyword evidence="3" id="KW-0520">NAD</keyword>
<dbReference type="InterPro" id="IPR050857">
    <property type="entry name" value="D-2-hydroxyacid_DH"/>
</dbReference>
<evidence type="ECO:0000313" key="6">
    <source>
        <dbReference type="Proteomes" id="UP000248863"/>
    </source>
</evidence>
<dbReference type="Proteomes" id="UP000248863">
    <property type="component" value="Unassembled WGS sequence"/>
</dbReference>
<organism evidence="5 6">
    <name type="scientific">Rhodoplanes elegans</name>
    <dbReference type="NCBI Taxonomy" id="29408"/>
    <lineage>
        <taxon>Bacteria</taxon>
        <taxon>Pseudomonadati</taxon>
        <taxon>Pseudomonadota</taxon>
        <taxon>Alphaproteobacteria</taxon>
        <taxon>Hyphomicrobiales</taxon>
        <taxon>Nitrobacteraceae</taxon>
        <taxon>Rhodoplanes</taxon>
    </lineage>
</organism>
<dbReference type="InterPro" id="IPR006140">
    <property type="entry name" value="D-isomer_DH_NAD-bd"/>
</dbReference>
<dbReference type="SUPFAM" id="SSF52283">
    <property type="entry name" value="Formate/glycerate dehydrogenase catalytic domain-like"/>
    <property type="match status" value="1"/>
</dbReference>
<dbReference type="PANTHER" id="PTHR42789">
    <property type="entry name" value="D-ISOMER SPECIFIC 2-HYDROXYACID DEHYDROGENASE FAMILY PROTEIN (AFU_ORTHOLOGUE AFUA_6G10090)"/>
    <property type="match status" value="1"/>
</dbReference>
<evidence type="ECO:0000259" key="4">
    <source>
        <dbReference type="Pfam" id="PF02826"/>
    </source>
</evidence>
<evidence type="ECO:0000313" key="5">
    <source>
        <dbReference type="EMBL" id="RAI33171.1"/>
    </source>
</evidence>
<dbReference type="RefSeq" id="WP_111359418.1">
    <property type="nucleotide sequence ID" value="NZ_NHSK01000098.1"/>
</dbReference>
<dbReference type="OrthoDB" id="9793626at2"/>
<dbReference type="GO" id="GO:0051287">
    <property type="term" value="F:NAD binding"/>
    <property type="evidence" value="ECO:0007669"/>
    <property type="project" value="InterPro"/>
</dbReference>
<accession>A0A327K4C5</accession>
<proteinExistence type="inferred from homology"/>
<dbReference type="InterPro" id="IPR036291">
    <property type="entry name" value="NAD(P)-bd_dom_sf"/>
</dbReference>
<keyword evidence="6" id="KW-1185">Reference proteome</keyword>